<feature type="compositionally biased region" description="Basic and acidic residues" evidence="1">
    <location>
        <begin position="269"/>
        <end position="284"/>
    </location>
</feature>
<feature type="region of interest" description="Disordered" evidence="1">
    <location>
        <begin position="71"/>
        <end position="147"/>
    </location>
</feature>
<name>A0ABN9TZI3_9DINO</name>
<feature type="compositionally biased region" description="Low complexity" evidence="1">
    <location>
        <begin position="73"/>
        <end position="93"/>
    </location>
</feature>
<protein>
    <submittedName>
        <fullName evidence="2">Uncharacterized protein</fullName>
    </submittedName>
</protein>
<comment type="caution">
    <text evidence="2">The sequence shown here is derived from an EMBL/GenBank/DDBJ whole genome shotgun (WGS) entry which is preliminary data.</text>
</comment>
<feature type="compositionally biased region" description="Basic and acidic residues" evidence="1">
    <location>
        <begin position="124"/>
        <end position="133"/>
    </location>
</feature>
<feature type="non-terminal residue" evidence="2">
    <location>
        <position position="284"/>
    </location>
</feature>
<feature type="compositionally biased region" description="Basic residues" evidence="1">
    <location>
        <begin position="251"/>
        <end position="263"/>
    </location>
</feature>
<dbReference type="EMBL" id="CAUYUJ010015230">
    <property type="protein sequence ID" value="CAK0851362.1"/>
    <property type="molecule type" value="Genomic_DNA"/>
</dbReference>
<feature type="region of interest" description="Disordered" evidence="1">
    <location>
        <begin position="180"/>
        <end position="284"/>
    </location>
</feature>
<keyword evidence="3" id="KW-1185">Reference proteome</keyword>
<organism evidence="2 3">
    <name type="scientific">Prorocentrum cordatum</name>
    <dbReference type="NCBI Taxonomy" id="2364126"/>
    <lineage>
        <taxon>Eukaryota</taxon>
        <taxon>Sar</taxon>
        <taxon>Alveolata</taxon>
        <taxon>Dinophyceae</taxon>
        <taxon>Prorocentrales</taxon>
        <taxon>Prorocentraceae</taxon>
        <taxon>Prorocentrum</taxon>
    </lineage>
</organism>
<proteinExistence type="predicted"/>
<evidence type="ECO:0000256" key="1">
    <source>
        <dbReference type="SAM" id="MobiDB-lite"/>
    </source>
</evidence>
<evidence type="ECO:0000313" key="3">
    <source>
        <dbReference type="Proteomes" id="UP001189429"/>
    </source>
</evidence>
<feature type="non-terminal residue" evidence="2">
    <location>
        <position position="1"/>
    </location>
</feature>
<feature type="region of interest" description="Disordered" evidence="1">
    <location>
        <begin position="1"/>
        <end position="33"/>
    </location>
</feature>
<evidence type="ECO:0000313" key="2">
    <source>
        <dbReference type="EMBL" id="CAK0851362.1"/>
    </source>
</evidence>
<feature type="compositionally biased region" description="Basic residues" evidence="1">
    <location>
        <begin position="209"/>
        <end position="227"/>
    </location>
</feature>
<reference evidence="2" key="1">
    <citation type="submission" date="2023-10" db="EMBL/GenBank/DDBJ databases">
        <authorList>
            <person name="Chen Y."/>
            <person name="Shah S."/>
            <person name="Dougan E. K."/>
            <person name="Thang M."/>
            <person name="Chan C."/>
        </authorList>
    </citation>
    <scope>NUCLEOTIDE SEQUENCE [LARGE SCALE GENOMIC DNA]</scope>
</reference>
<dbReference type="Proteomes" id="UP001189429">
    <property type="component" value="Unassembled WGS sequence"/>
</dbReference>
<accession>A0ABN9TZI3</accession>
<sequence>SGRGGPAGGRGRGPLSPRPAAWQGPLRRQACAPRATGARAMAVAENRPKVVEIRRVVGVASTPARIQDFQTSAGAAEASGLAGAARPGALPPRCETFLEASPAGAPLSSPGQDRAAGGPGPPRPRHDGREAPRPRRGPCWPPASVCGAGGPHLALARPRLRRWRQGALLERDLHHVDERRGARGALGGRSGAELRPRRAPGRPAGAHQARPRRGQRAAARGLHRRLRGALALRQRPGRRERGARAWLASRARGRGHHGRRPARRAGPGRWREAGRADERGLRGR</sequence>
<gene>
    <name evidence="2" type="ORF">PCOR1329_LOCUS43522</name>
</gene>
<feature type="compositionally biased region" description="Gly residues" evidence="1">
    <location>
        <begin position="1"/>
        <end position="12"/>
    </location>
</feature>